<proteinExistence type="predicted"/>
<keyword evidence="2" id="KW-1185">Reference proteome</keyword>
<reference evidence="1 2" key="1">
    <citation type="submission" date="2019-05" db="EMBL/GenBank/DDBJ databases">
        <title>Another draft genome of Portunus trituberculatus and its Hox gene families provides insights of decapod evolution.</title>
        <authorList>
            <person name="Jeong J.-H."/>
            <person name="Song I."/>
            <person name="Kim S."/>
            <person name="Choi T."/>
            <person name="Kim D."/>
            <person name="Ryu S."/>
            <person name="Kim W."/>
        </authorList>
    </citation>
    <scope>NUCLEOTIDE SEQUENCE [LARGE SCALE GENOMIC DNA]</scope>
    <source>
        <tissue evidence="1">Muscle</tissue>
    </source>
</reference>
<organism evidence="1 2">
    <name type="scientific">Portunus trituberculatus</name>
    <name type="common">Swimming crab</name>
    <name type="synonym">Neptunus trituberculatus</name>
    <dbReference type="NCBI Taxonomy" id="210409"/>
    <lineage>
        <taxon>Eukaryota</taxon>
        <taxon>Metazoa</taxon>
        <taxon>Ecdysozoa</taxon>
        <taxon>Arthropoda</taxon>
        <taxon>Crustacea</taxon>
        <taxon>Multicrustacea</taxon>
        <taxon>Malacostraca</taxon>
        <taxon>Eumalacostraca</taxon>
        <taxon>Eucarida</taxon>
        <taxon>Decapoda</taxon>
        <taxon>Pleocyemata</taxon>
        <taxon>Brachyura</taxon>
        <taxon>Eubrachyura</taxon>
        <taxon>Portunoidea</taxon>
        <taxon>Portunidae</taxon>
        <taxon>Portuninae</taxon>
        <taxon>Portunus</taxon>
    </lineage>
</organism>
<dbReference type="AlphaFoldDB" id="A0A5B7JMK0"/>
<dbReference type="Proteomes" id="UP000324222">
    <property type="component" value="Unassembled WGS sequence"/>
</dbReference>
<dbReference type="EMBL" id="VSRR010098081">
    <property type="protein sequence ID" value="MPC94327.1"/>
    <property type="molecule type" value="Genomic_DNA"/>
</dbReference>
<protein>
    <submittedName>
        <fullName evidence="1">Uncharacterized protein</fullName>
    </submittedName>
</protein>
<comment type="caution">
    <text evidence="1">The sequence shown here is derived from an EMBL/GenBank/DDBJ whole genome shotgun (WGS) entry which is preliminary data.</text>
</comment>
<evidence type="ECO:0000313" key="1">
    <source>
        <dbReference type="EMBL" id="MPC94327.1"/>
    </source>
</evidence>
<gene>
    <name evidence="1" type="ORF">E2C01_089491</name>
</gene>
<sequence length="59" mass="6180">MGGDRVAAVAAAATWRCVVGEDARVGSLIGALGVANTVSTDEDLRSPQHLIYVAKKRQK</sequence>
<evidence type="ECO:0000313" key="2">
    <source>
        <dbReference type="Proteomes" id="UP000324222"/>
    </source>
</evidence>
<accession>A0A5B7JMK0</accession>
<name>A0A5B7JMK0_PORTR</name>